<keyword evidence="3" id="KW-1185">Reference proteome</keyword>
<organism evidence="2 3">
    <name type="scientific">Hymenobacter endophyticus</name>
    <dbReference type="NCBI Taxonomy" id="3076335"/>
    <lineage>
        <taxon>Bacteria</taxon>
        <taxon>Pseudomonadati</taxon>
        <taxon>Bacteroidota</taxon>
        <taxon>Cytophagia</taxon>
        <taxon>Cytophagales</taxon>
        <taxon>Hymenobacteraceae</taxon>
        <taxon>Hymenobacter</taxon>
    </lineage>
</organism>
<dbReference type="InterPro" id="IPR007024">
    <property type="entry name" value="BLUF_domain"/>
</dbReference>
<feature type="domain" description="BLUF" evidence="1">
    <location>
        <begin position="4"/>
        <end position="95"/>
    </location>
</feature>
<dbReference type="Gene3D" id="3.30.70.100">
    <property type="match status" value="1"/>
</dbReference>
<dbReference type="Pfam" id="PF04940">
    <property type="entry name" value="BLUF"/>
    <property type="match status" value="1"/>
</dbReference>
<evidence type="ECO:0000259" key="1">
    <source>
        <dbReference type="PROSITE" id="PS50925"/>
    </source>
</evidence>
<dbReference type="Proteomes" id="UP001250698">
    <property type="component" value="Unassembled WGS sequence"/>
</dbReference>
<dbReference type="EMBL" id="JAWDJT010000009">
    <property type="protein sequence ID" value="MDU0371613.1"/>
    <property type="molecule type" value="Genomic_DNA"/>
</dbReference>
<evidence type="ECO:0000313" key="3">
    <source>
        <dbReference type="Proteomes" id="UP001250698"/>
    </source>
</evidence>
<accession>A0ABU3TJR5</accession>
<reference evidence="2 3" key="1">
    <citation type="submission" date="2023-10" db="EMBL/GenBank/DDBJ databases">
        <title>Hymenobacter endophyticus sp. nov., an isolate from the leaf tissues of wheat.</title>
        <authorList>
            <person name="Dai Y."/>
        </authorList>
    </citation>
    <scope>NUCLEOTIDE SEQUENCE [LARGE SCALE GENOMIC DNA]</scope>
    <source>
        <strain evidence="2 3">ZK17L-C2</strain>
    </source>
</reference>
<dbReference type="RefSeq" id="WP_315999073.1">
    <property type="nucleotide sequence ID" value="NZ_JAWDJT010000009.1"/>
</dbReference>
<gene>
    <name evidence="2" type="ORF">ROI90_14495</name>
</gene>
<dbReference type="InterPro" id="IPR036046">
    <property type="entry name" value="Acylphosphatase-like_dom_sf"/>
</dbReference>
<protein>
    <submittedName>
        <fullName evidence="2">BLUF domain-containing protein</fullName>
    </submittedName>
</protein>
<comment type="caution">
    <text evidence="2">The sequence shown here is derived from an EMBL/GenBank/DDBJ whole genome shotgun (WGS) entry which is preliminary data.</text>
</comment>
<sequence length="142" mass="15644">MAGLHHLIYQSTAVLPLSGAELSRLLIQSRTHNDEAGVTGMLLYDGSRFLQVLEGPPDSIDAIFGRIRFDCRHTEVEVLANGPVAQRQFGNWSMGLVNHIESPVIGIDDVQPTLLTVQDAGLCMLLHDFQRHAGNARLQTLF</sequence>
<proteinExistence type="predicted"/>
<dbReference type="PROSITE" id="PS50925">
    <property type="entry name" value="BLUF"/>
    <property type="match status" value="1"/>
</dbReference>
<name>A0ABU3TJR5_9BACT</name>
<evidence type="ECO:0000313" key="2">
    <source>
        <dbReference type="EMBL" id="MDU0371613.1"/>
    </source>
</evidence>
<dbReference type="SMART" id="SM01034">
    <property type="entry name" value="BLUF"/>
    <property type="match status" value="1"/>
</dbReference>
<dbReference type="SUPFAM" id="SSF54975">
    <property type="entry name" value="Acylphosphatase/BLUF domain-like"/>
    <property type="match status" value="1"/>
</dbReference>